<feature type="signal peptide" evidence="1">
    <location>
        <begin position="1"/>
        <end position="23"/>
    </location>
</feature>
<evidence type="ECO:0000313" key="2">
    <source>
        <dbReference type="EMBL" id="KFD46901.1"/>
    </source>
</evidence>
<feature type="chain" id="PRO_5010405307" evidence="1">
    <location>
        <begin position="24"/>
        <end position="447"/>
    </location>
</feature>
<protein>
    <submittedName>
        <fullName evidence="3">Uncharacterized protein</fullName>
    </submittedName>
</protein>
<keyword evidence="1" id="KW-0732">Signal</keyword>
<reference evidence="3 4" key="1">
    <citation type="journal article" date="2014" name="Nat. Genet.">
        <title>Genome and transcriptome of the porcine whipworm Trichuris suis.</title>
        <authorList>
            <person name="Jex A.R."/>
            <person name="Nejsum P."/>
            <person name="Schwarz E.M."/>
            <person name="Hu L."/>
            <person name="Young N.D."/>
            <person name="Hall R.S."/>
            <person name="Korhonen P.K."/>
            <person name="Liao S."/>
            <person name="Thamsborg S."/>
            <person name="Xia J."/>
            <person name="Xu P."/>
            <person name="Wang S."/>
            <person name="Scheerlinck J.P."/>
            <person name="Hofmann A."/>
            <person name="Sternberg P.W."/>
            <person name="Wang J."/>
            <person name="Gasser R.B."/>
        </authorList>
    </citation>
    <scope>NUCLEOTIDE SEQUENCE [LARGE SCALE GENOMIC DNA]</scope>
    <source>
        <strain evidence="3">DCEP-RM93F</strain>
        <strain evidence="2">DCEP-RM93M</strain>
    </source>
</reference>
<gene>
    <name evidence="2" type="ORF">M513_12223</name>
    <name evidence="3" type="ORF">M514_12223</name>
</gene>
<proteinExistence type="predicted"/>
<evidence type="ECO:0000256" key="1">
    <source>
        <dbReference type="SAM" id="SignalP"/>
    </source>
</evidence>
<dbReference type="EMBL" id="KL367642">
    <property type="protein sequence ID" value="KFD60941.1"/>
    <property type="molecule type" value="Genomic_DNA"/>
</dbReference>
<keyword evidence="4" id="KW-1185">Reference proteome</keyword>
<accession>A0A085MUP5</accession>
<feature type="non-terminal residue" evidence="3">
    <location>
        <position position="447"/>
    </location>
</feature>
<organism evidence="3">
    <name type="scientific">Trichuris suis</name>
    <name type="common">pig whipworm</name>
    <dbReference type="NCBI Taxonomy" id="68888"/>
    <lineage>
        <taxon>Eukaryota</taxon>
        <taxon>Metazoa</taxon>
        <taxon>Ecdysozoa</taxon>
        <taxon>Nematoda</taxon>
        <taxon>Enoplea</taxon>
        <taxon>Dorylaimia</taxon>
        <taxon>Trichinellida</taxon>
        <taxon>Trichuridae</taxon>
        <taxon>Trichuris</taxon>
    </lineage>
</organism>
<dbReference type="EMBL" id="KL363348">
    <property type="protein sequence ID" value="KFD46901.1"/>
    <property type="molecule type" value="Genomic_DNA"/>
</dbReference>
<evidence type="ECO:0000313" key="3">
    <source>
        <dbReference type="EMBL" id="KFD60941.1"/>
    </source>
</evidence>
<evidence type="ECO:0000313" key="4">
    <source>
        <dbReference type="Proteomes" id="UP000030764"/>
    </source>
</evidence>
<dbReference type="Gene3D" id="3.90.79.10">
    <property type="entry name" value="Nucleoside Triphosphate Pyrophosphohydrolase"/>
    <property type="match status" value="1"/>
</dbReference>
<dbReference type="Proteomes" id="UP000030764">
    <property type="component" value="Unassembled WGS sequence"/>
</dbReference>
<name>A0A085MUP5_9BILA</name>
<dbReference type="AlphaFoldDB" id="A0A085MUP5"/>
<dbReference type="Proteomes" id="UP000030758">
    <property type="component" value="Unassembled WGS sequence"/>
</dbReference>
<sequence length="447" mass="50510">MLSHSLLILLIPLLFQLQPAAQSKLPLSKAEESAVLRTIQQQVNSSIKPDVGKMEKVVFTVKCPGRNGEAYSITKSRYAVNKCKCKVTHDCPATCLNTKEALDVYCLNALLLKASGQSQYENDAAPEDICDTWRYPGSEVPRFELPSDAKSLKSELLFYDPPQLEDRAHAKYEDMMQNPERWPKNKVERTGFKGFGYLKPGANPVLYLVVIRGQKQDEELLLEKEGQSYRLPQYHPEEQGVKKEFIKKKVDDITRTIGCDSDSEKAFQNRKRLYKGYILGDQNTDNAWTEGKIVEVHLSSTACSVAKPKDAGKHVWVKVKNTNTGTVEEMIKPLMHKLFSAAYLCAPYSSRSASLNMIVKAPEYRSQCQNKSFKKRTGERMMLGNSSDLVYATQFEKHDKLCYGCMDARDHKNFEPVKLVTGKVLTAIILTWRNLMLISPTSSTPFA</sequence>